<organism evidence="11 12">
    <name type="scientific">Candidatus Babela massiliensis</name>
    <dbReference type="NCBI Taxonomy" id="673862"/>
    <lineage>
        <taxon>Bacteria</taxon>
        <taxon>Candidatus Babelota</taxon>
        <taxon>Candidatus Babeliae</taxon>
        <taxon>Candidatus Babeliales</taxon>
        <taxon>Candidatus Babeliaceae</taxon>
        <taxon>Candidatus Babela</taxon>
    </lineage>
</organism>
<dbReference type="Gene3D" id="3.30.300.160">
    <property type="entry name" value="Type II secretion system, protein E, N-terminal domain"/>
    <property type="match status" value="1"/>
</dbReference>
<keyword evidence="9" id="KW-0175">Coiled coil</keyword>
<proteinExistence type="inferred from homology"/>
<dbReference type="Pfam" id="PF00437">
    <property type="entry name" value="T2SSE"/>
    <property type="match status" value="1"/>
</dbReference>
<evidence type="ECO:0000256" key="1">
    <source>
        <dbReference type="ARBA" id="ARBA00006611"/>
    </source>
</evidence>
<dbReference type="SUPFAM" id="SSF160246">
    <property type="entry name" value="EspE N-terminal domain-like"/>
    <property type="match status" value="1"/>
</dbReference>
<dbReference type="InterPro" id="IPR001482">
    <property type="entry name" value="T2SS/T4SS_dom"/>
</dbReference>
<dbReference type="HOGENOM" id="CLU_013446_10_6_7"/>
<evidence type="ECO:0000256" key="9">
    <source>
        <dbReference type="SAM" id="Coils"/>
    </source>
</evidence>
<accession>V6DJE9</accession>
<dbReference type="InterPro" id="IPR007831">
    <property type="entry name" value="T2SS_GspE_N"/>
</dbReference>
<dbReference type="GO" id="GO:0005524">
    <property type="term" value="F:ATP binding"/>
    <property type="evidence" value="ECO:0007669"/>
    <property type="project" value="UniProtKB-KW"/>
</dbReference>
<name>V6DJE9_9BACT</name>
<dbReference type="FunFam" id="3.30.450.90:FF:000001">
    <property type="entry name" value="Type II secretion system ATPase GspE"/>
    <property type="match status" value="1"/>
</dbReference>
<sequence length="574" mass="64289">MIRKSFYQVLIDRKIFTQQRLKELELEAQSANLTLENYLIENNLIKEEDLAKALSEQFNIPVVSNIQEKMTDPEILSKIPIKFLRDNLIMPLHYDDQLILATAKPYNFEPIDELTLILGGNAKVAVATRASIIDAINRYYPIEGTQQMIEELQEEVTPELDLSTIKEEDILSMASEAPIIKLVNHILYQAVKREASDIHIEPFEKEIHVRYRIDGVLYNVLNPPKRIQSALTSRIKIMANLNIAEKRIPLDGRINIKVAEKAIDIRVSTLPVSFGERIVMRLLDKSKTFVTLDKLGFSERDYKVINNSIEQPNGIILVTGPTGSGKTTTLYSVLNKLNSPDVNIITVEDPVEYQLAGIGQVQVKESVGLTFAAALRSILRQDPDIIMIGETRDQETAQIAIQSALTGHLVLSTLHTNSAAGSITRLIDMGVEPYLIASSLVCSIAQRLVRKLCPSCKRAYQPTQEILKRLPISLEELKSWTFYEPVGCEQCSNTGFKGRIPIFEIMLMTTDIGKLTVERADAKIIETQAEKDGMTTLFQDGLRKVKSGLTTIEEVLAVATSSDQALDLDQTVEL</sequence>
<dbReference type="SUPFAM" id="SSF52540">
    <property type="entry name" value="P-loop containing nucleoside triphosphate hydrolases"/>
    <property type="match status" value="1"/>
</dbReference>
<dbReference type="GO" id="GO:0005886">
    <property type="term" value="C:plasma membrane"/>
    <property type="evidence" value="ECO:0007669"/>
    <property type="project" value="TreeGrafter"/>
</dbReference>
<dbReference type="FunFam" id="3.40.50.300:FF:000398">
    <property type="entry name" value="Type IV pilus assembly ATPase PilB"/>
    <property type="match status" value="1"/>
</dbReference>
<reference evidence="11 12" key="1">
    <citation type="journal article" date="2015" name="Biol. Direct">
        <title>Babela massiliensis, a representative of a widespread bacterial phylum with unusual adaptations to parasitism in amoebae.</title>
        <authorList>
            <person name="Pagnier I."/>
            <person name="Yutin N."/>
            <person name="Croce O."/>
            <person name="Makarova K.S."/>
            <person name="Wolf Y.I."/>
            <person name="Benamar S."/>
            <person name="Raoult D."/>
            <person name="Koonin E.V."/>
            <person name="La Scola B."/>
        </authorList>
    </citation>
    <scope>NUCLEOTIDE SEQUENCE [LARGE SCALE GENOMIC DNA]</scope>
    <source>
        <strain evidence="12">BABL1</strain>
    </source>
</reference>
<dbReference type="RefSeq" id="WP_023792097.1">
    <property type="nucleotide sequence ID" value="NC_023003.1"/>
</dbReference>
<dbReference type="PANTHER" id="PTHR30258:SF1">
    <property type="entry name" value="PROTEIN TRANSPORT PROTEIN HOFB HOMOLOG"/>
    <property type="match status" value="1"/>
</dbReference>
<dbReference type="Proteomes" id="UP000018769">
    <property type="component" value="Chromosome I"/>
</dbReference>
<keyword evidence="12" id="KW-1185">Reference proteome</keyword>
<evidence type="ECO:0000256" key="4">
    <source>
        <dbReference type="ARBA" id="ARBA00022840"/>
    </source>
</evidence>
<dbReference type="STRING" id="673862.BABL1_gene_374"/>
<evidence type="ECO:0000313" key="11">
    <source>
        <dbReference type="EMBL" id="CDK30641.1"/>
    </source>
</evidence>
<dbReference type="GO" id="GO:0016887">
    <property type="term" value="F:ATP hydrolysis activity"/>
    <property type="evidence" value="ECO:0007669"/>
    <property type="project" value="TreeGrafter"/>
</dbReference>
<dbReference type="InterPro" id="IPR003593">
    <property type="entry name" value="AAA+_ATPase"/>
</dbReference>
<dbReference type="PATRIC" id="fig|673862.3.peg.526"/>
<evidence type="ECO:0000256" key="2">
    <source>
        <dbReference type="ARBA" id="ARBA00022448"/>
    </source>
</evidence>
<dbReference type="eggNOG" id="COG2804">
    <property type="taxonomic scope" value="Bacteria"/>
</dbReference>
<feature type="domain" description="AAA+ ATPase" evidence="10">
    <location>
        <begin position="312"/>
        <end position="433"/>
    </location>
</feature>
<keyword evidence="2" id="KW-0813">Transport</keyword>
<dbReference type="Gene3D" id="3.30.450.90">
    <property type="match status" value="1"/>
</dbReference>
<dbReference type="GO" id="GO:0015627">
    <property type="term" value="C:type II protein secretion system complex"/>
    <property type="evidence" value="ECO:0007669"/>
    <property type="project" value="InterPro"/>
</dbReference>
<evidence type="ECO:0000313" key="12">
    <source>
        <dbReference type="Proteomes" id="UP000018769"/>
    </source>
</evidence>
<keyword evidence="4" id="KW-0067">ATP-binding</keyword>
<dbReference type="InterPro" id="IPR037257">
    <property type="entry name" value="T2SS_E_N_sf"/>
</dbReference>
<gene>
    <name evidence="11" type="primary">xpsE</name>
    <name evidence="11" type="ORF">BABL1_gene_374</name>
</gene>
<keyword evidence="6" id="KW-1278">Translocase</keyword>
<evidence type="ECO:0000259" key="10">
    <source>
        <dbReference type="SMART" id="SM00382"/>
    </source>
</evidence>
<evidence type="ECO:0000256" key="6">
    <source>
        <dbReference type="ARBA" id="ARBA00022967"/>
    </source>
</evidence>
<dbReference type="EC" id="7.4.2.8" evidence="7"/>
<evidence type="ECO:0000256" key="5">
    <source>
        <dbReference type="ARBA" id="ARBA00022927"/>
    </source>
</evidence>
<dbReference type="AlphaFoldDB" id="V6DJE9"/>
<comment type="catalytic activity">
    <reaction evidence="8">
        <text>ATP + H2O + cellular proteinSide 1 = ADP + phosphate + cellular proteinSide 2.</text>
        <dbReference type="EC" id="7.4.2.8"/>
    </reaction>
</comment>
<dbReference type="EMBL" id="HG793133">
    <property type="protein sequence ID" value="CDK30641.1"/>
    <property type="molecule type" value="Genomic_DNA"/>
</dbReference>
<keyword evidence="5" id="KW-0653">Protein transport</keyword>
<dbReference type="PANTHER" id="PTHR30258">
    <property type="entry name" value="TYPE II SECRETION SYSTEM PROTEIN GSPE-RELATED"/>
    <property type="match status" value="1"/>
</dbReference>
<dbReference type="InterPro" id="IPR027417">
    <property type="entry name" value="P-loop_NTPase"/>
</dbReference>
<dbReference type="NCBIfam" id="TIGR02533">
    <property type="entry name" value="type_II_gspE"/>
    <property type="match status" value="1"/>
</dbReference>
<dbReference type="Gene3D" id="3.40.50.300">
    <property type="entry name" value="P-loop containing nucleotide triphosphate hydrolases"/>
    <property type="match status" value="1"/>
</dbReference>
<keyword evidence="3" id="KW-0547">Nucleotide-binding</keyword>
<dbReference type="SMART" id="SM00382">
    <property type="entry name" value="AAA"/>
    <property type="match status" value="1"/>
</dbReference>
<dbReference type="KEGG" id="dpb:BABL1_gene_374"/>
<evidence type="ECO:0000256" key="8">
    <source>
        <dbReference type="ARBA" id="ARBA00034006"/>
    </source>
</evidence>
<feature type="coiled-coil region" evidence="9">
    <location>
        <begin position="7"/>
        <end position="41"/>
    </location>
</feature>
<dbReference type="InterPro" id="IPR013369">
    <property type="entry name" value="T2SS_GspE"/>
</dbReference>
<dbReference type="GO" id="GO:0008564">
    <property type="term" value="F:protein-exporting ATPase activity"/>
    <property type="evidence" value="ECO:0007669"/>
    <property type="project" value="UniProtKB-EC"/>
</dbReference>
<evidence type="ECO:0000256" key="3">
    <source>
        <dbReference type="ARBA" id="ARBA00022741"/>
    </source>
</evidence>
<evidence type="ECO:0000256" key="7">
    <source>
        <dbReference type="ARBA" id="ARBA00024382"/>
    </source>
</evidence>
<comment type="similarity">
    <text evidence="1">Belongs to the GSP E family.</text>
</comment>
<dbReference type="OrthoDB" id="9805147at2"/>
<dbReference type="CDD" id="cd01129">
    <property type="entry name" value="PulE-GspE-like"/>
    <property type="match status" value="1"/>
</dbReference>
<dbReference type="Pfam" id="PF05157">
    <property type="entry name" value="MshEN"/>
    <property type="match status" value="1"/>
</dbReference>
<dbReference type="GO" id="GO:0015628">
    <property type="term" value="P:protein secretion by the type II secretion system"/>
    <property type="evidence" value="ECO:0007669"/>
    <property type="project" value="InterPro"/>
</dbReference>
<protein>
    <recommendedName>
        <fullName evidence="7">protein-secreting ATPase</fullName>
        <ecNumber evidence="7">7.4.2.8</ecNumber>
    </recommendedName>
</protein>